<dbReference type="Pfam" id="PF00534">
    <property type="entry name" value="Glycos_transf_1"/>
    <property type="match status" value="1"/>
</dbReference>
<proteinExistence type="predicted"/>
<gene>
    <name evidence="4" type="ORF">EQG79_19500</name>
</gene>
<dbReference type="GO" id="GO:0016757">
    <property type="term" value="F:glycosyltransferase activity"/>
    <property type="evidence" value="ECO:0007669"/>
    <property type="project" value="UniProtKB-KW"/>
</dbReference>
<sequence length="376" mass="43258">MKKPRVFLVSTAHPATDPRIVFKQCPTLADRYDVFCALPRADPTVCPNARFIRLPYFRRVIWRVLLTSPLVLWHGIRLRPALIHIYVPELLPVAFVCRLFGTRVIYEVQENLHRKLHIRTLNRGAVLELAFRWFDRLASRYLYLIFTEHGYLSTYTRLRKPHVVIYNYPLLSFLDPFRQPYRPDPHQPSFLLIGLLSPERAFDTLIEALKRVAIRYPRLEAHLFGKQASPSTYIEQFVSLSAIRSNVKLYGYTDQRQALLKAAGATAGLALLKPVGDYPESYPTKLFEYMALGLPVITSDFPLYREVVERHNCGLCVSAEEPAAIAGALLYLTEHPTLAKAMGERGRRAVEACYSWATESAKLFNFYELVLQKERS</sequence>
<organism evidence="4 5">
    <name type="scientific">Spirosoma sordidisoli</name>
    <dbReference type="NCBI Taxonomy" id="2502893"/>
    <lineage>
        <taxon>Bacteria</taxon>
        <taxon>Pseudomonadati</taxon>
        <taxon>Bacteroidota</taxon>
        <taxon>Cytophagia</taxon>
        <taxon>Cytophagales</taxon>
        <taxon>Cytophagaceae</taxon>
        <taxon>Spirosoma</taxon>
    </lineage>
</organism>
<reference evidence="4 5" key="1">
    <citation type="submission" date="2019-01" db="EMBL/GenBank/DDBJ databases">
        <title>Spirosoma flava sp. nov., a propanil-degrading bacterium isolated from herbicide-contaminated soil.</title>
        <authorList>
            <person name="Zhang L."/>
            <person name="Jiang J.-D."/>
        </authorList>
    </citation>
    <scope>NUCLEOTIDE SEQUENCE [LARGE SCALE GENOMIC DNA]</scope>
    <source>
        <strain evidence="4 5">TY50</strain>
    </source>
</reference>
<evidence type="ECO:0000259" key="3">
    <source>
        <dbReference type="Pfam" id="PF00534"/>
    </source>
</evidence>
<dbReference type="InterPro" id="IPR001296">
    <property type="entry name" value="Glyco_trans_1"/>
</dbReference>
<keyword evidence="2 4" id="KW-0808">Transferase</keyword>
<protein>
    <submittedName>
        <fullName evidence="4">Glycosyltransferase family 1 protein</fullName>
    </submittedName>
</protein>
<name>A0A4Q2UM00_9BACT</name>
<dbReference type="PANTHER" id="PTHR12526:SF629">
    <property type="entry name" value="TEICHURONIC ACID BIOSYNTHESIS GLYCOSYLTRANSFERASE TUAH-RELATED"/>
    <property type="match status" value="1"/>
</dbReference>
<evidence type="ECO:0000256" key="1">
    <source>
        <dbReference type="ARBA" id="ARBA00022676"/>
    </source>
</evidence>
<dbReference type="EMBL" id="SBLB01000005">
    <property type="protein sequence ID" value="RYC68535.1"/>
    <property type="molecule type" value="Genomic_DNA"/>
</dbReference>
<dbReference type="RefSeq" id="WP_129603330.1">
    <property type="nucleotide sequence ID" value="NZ_SBLB01000005.1"/>
</dbReference>
<evidence type="ECO:0000313" key="5">
    <source>
        <dbReference type="Proteomes" id="UP000290407"/>
    </source>
</evidence>
<dbReference type="PANTHER" id="PTHR12526">
    <property type="entry name" value="GLYCOSYLTRANSFERASE"/>
    <property type="match status" value="1"/>
</dbReference>
<feature type="domain" description="Glycosyl transferase family 1" evidence="3">
    <location>
        <begin position="178"/>
        <end position="348"/>
    </location>
</feature>
<keyword evidence="5" id="KW-1185">Reference proteome</keyword>
<accession>A0A4Q2UM00</accession>
<evidence type="ECO:0000256" key="2">
    <source>
        <dbReference type="ARBA" id="ARBA00022679"/>
    </source>
</evidence>
<keyword evidence="1" id="KW-0328">Glycosyltransferase</keyword>
<dbReference type="AlphaFoldDB" id="A0A4Q2UM00"/>
<comment type="caution">
    <text evidence="4">The sequence shown here is derived from an EMBL/GenBank/DDBJ whole genome shotgun (WGS) entry which is preliminary data.</text>
</comment>
<dbReference type="SUPFAM" id="SSF53756">
    <property type="entry name" value="UDP-Glycosyltransferase/glycogen phosphorylase"/>
    <property type="match status" value="1"/>
</dbReference>
<evidence type="ECO:0000313" key="4">
    <source>
        <dbReference type="EMBL" id="RYC68535.1"/>
    </source>
</evidence>
<dbReference type="Proteomes" id="UP000290407">
    <property type="component" value="Unassembled WGS sequence"/>
</dbReference>
<dbReference type="Gene3D" id="3.40.50.2000">
    <property type="entry name" value="Glycogen Phosphorylase B"/>
    <property type="match status" value="2"/>
</dbReference>